<sequence length="217" mass="22044">MAGGPGIEGHREVIAAATSALRALPDDLWQAGGPGLGELAGEIGALHQACEAATVAVVREAVERGEPGNGPRARTAAHWLRSHAPTWRAGGAGQVVAVAEAFAVPGNAPVKTAVESGRLPVTSAATVVRQADLLRPLLADGVEETVITGMVDVAAAHGPAACRQLRTGILARHGRDGVLQAEQDAAARFVSLSHPSVDATGIADYRLTLDPVGHAAL</sequence>
<dbReference type="EMBL" id="JAGSNF010000025">
    <property type="protein sequence ID" value="MBR7744918.1"/>
    <property type="molecule type" value="Genomic_DNA"/>
</dbReference>
<evidence type="ECO:0008006" key="3">
    <source>
        <dbReference type="Google" id="ProtNLM"/>
    </source>
</evidence>
<proteinExistence type="predicted"/>
<dbReference type="AlphaFoldDB" id="A0A941DC28"/>
<comment type="caution">
    <text evidence="1">The sequence shown here is derived from an EMBL/GenBank/DDBJ whole genome shotgun (WGS) entry which is preliminary data.</text>
</comment>
<name>A0A941DC28_9MICO</name>
<gene>
    <name evidence="1" type="ORF">KC207_16615</name>
</gene>
<keyword evidence="2" id="KW-1185">Reference proteome</keyword>
<dbReference type="RefSeq" id="WP_211604439.1">
    <property type="nucleotide sequence ID" value="NZ_JAGSNF010000025.1"/>
</dbReference>
<protein>
    <recommendedName>
        <fullName evidence="3">DUF222 domain-containing protein</fullName>
    </recommendedName>
</protein>
<accession>A0A941DC28</accession>
<dbReference type="Proteomes" id="UP000677016">
    <property type="component" value="Unassembled WGS sequence"/>
</dbReference>
<feature type="non-terminal residue" evidence="1">
    <location>
        <position position="217"/>
    </location>
</feature>
<evidence type="ECO:0000313" key="2">
    <source>
        <dbReference type="Proteomes" id="UP000677016"/>
    </source>
</evidence>
<evidence type="ECO:0000313" key="1">
    <source>
        <dbReference type="EMBL" id="MBR7744918.1"/>
    </source>
</evidence>
<reference evidence="1" key="1">
    <citation type="submission" date="2021-04" db="EMBL/GenBank/DDBJ databases">
        <title>Phycicoccus avicenniae sp. nov., a novel endophytic actinomycetes isolated from branch of Avicennia mariana.</title>
        <authorList>
            <person name="Tuo L."/>
        </authorList>
    </citation>
    <scope>NUCLEOTIDE SEQUENCE</scope>
    <source>
        <strain evidence="1">BSK3Z-2</strain>
    </source>
</reference>
<organism evidence="1 2">
    <name type="scientific">Phycicoccus avicenniae</name>
    <dbReference type="NCBI Taxonomy" id="2828860"/>
    <lineage>
        <taxon>Bacteria</taxon>
        <taxon>Bacillati</taxon>
        <taxon>Actinomycetota</taxon>
        <taxon>Actinomycetes</taxon>
        <taxon>Micrococcales</taxon>
        <taxon>Intrasporangiaceae</taxon>
        <taxon>Phycicoccus</taxon>
    </lineage>
</organism>